<evidence type="ECO:0000313" key="2">
    <source>
        <dbReference type="Proteomes" id="UP000838756"/>
    </source>
</evidence>
<accession>A0A8S4S541</accession>
<dbReference type="EMBL" id="CAKXAJ010026071">
    <property type="protein sequence ID" value="CAH2254117.1"/>
    <property type="molecule type" value="Genomic_DNA"/>
</dbReference>
<dbReference type="AlphaFoldDB" id="A0A8S4S541"/>
<proteinExistence type="predicted"/>
<name>A0A8S4S541_9NEOP</name>
<dbReference type="Proteomes" id="UP000838756">
    <property type="component" value="Unassembled WGS sequence"/>
</dbReference>
<evidence type="ECO:0000313" key="1">
    <source>
        <dbReference type="EMBL" id="CAH2254117.1"/>
    </source>
</evidence>
<keyword evidence="2" id="KW-1185">Reference proteome</keyword>
<gene>
    <name evidence="1" type="primary">jg12107</name>
    <name evidence="1" type="ORF">PAEG_LOCUS22615</name>
</gene>
<sequence length="152" mass="16087">MVDYGLNPFSLWDEETRSSGPDSAAATAAGHGSPGFLVSSSVLAGIPPWDLDAEACIGERWIADRMGSTLCRSWSLDSTGRAPSSIAGEARVTHCGFSDYSGDLSSLPAISRPKILVNCVPPHTVALRARMLRKIPMQGGRLGPTLVCDVRC</sequence>
<reference evidence="1" key="1">
    <citation type="submission" date="2022-03" db="EMBL/GenBank/DDBJ databases">
        <authorList>
            <person name="Lindestad O."/>
        </authorList>
    </citation>
    <scope>NUCLEOTIDE SEQUENCE</scope>
</reference>
<comment type="caution">
    <text evidence="1">The sequence shown here is derived from an EMBL/GenBank/DDBJ whole genome shotgun (WGS) entry which is preliminary data.</text>
</comment>
<protein>
    <submittedName>
        <fullName evidence="1">Jg12107 protein</fullName>
    </submittedName>
</protein>
<organism evidence="1 2">
    <name type="scientific">Pararge aegeria aegeria</name>
    <dbReference type="NCBI Taxonomy" id="348720"/>
    <lineage>
        <taxon>Eukaryota</taxon>
        <taxon>Metazoa</taxon>
        <taxon>Ecdysozoa</taxon>
        <taxon>Arthropoda</taxon>
        <taxon>Hexapoda</taxon>
        <taxon>Insecta</taxon>
        <taxon>Pterygota</taxon>
        <taxon>Neoptera</taxon>
        <taxon>Endopterygota</taxon>
        <taxon>Lepidoptera</taxon>
        <taxon>Glossata</taxon>
        <taxon>Ditrysia</taxon>
        <taxon>Papilionoidea</taxon>
        <taxon>Nymphalidae</taxon>
        <taxon>Satyrinae</taxon>
        <taxon>Satyrini</taxon>
        <taxon>Parargina</taxon>
        <taxon>Pararge</taxon>
    </lineage>
</organism>